<organism evidence="2">
    <name type="scientific">marine metagenome</name>
    <dbReference type="NCBI Taxonomy" id="408172"/>
    <lineage>
        <taxon>unclassified sequences</taxon>
        <taxon>metagenomes</taxon>
        <taxon>ecological metagenomes</taxon>
    </lineage>
</organism>
<name>A0A382GTE9_9ZZZZ</name>
<reference evidence="2" key="1">
    <citation type="submission" date="2018-05" db="EMBL/GenBank/DDBJ databases">
        <authorList>
            <person name="Lanie J.A."/>
            <person name="Ng W.-L."/>
            <person name="Kazmierczak K.M."/>
            <person name="Andrzejewski T.M."/>
            <person name="Davidsen T.M."/>
            <person name="Wayne K.J."/>
            <person name="Tettelin H."/>
            <person name="Glass J.I."/>
            <person name="Rusch D."/>
            <person name="Podicherti R."/>
            <person name="Tsui H.-C.T."/>
            <person name="Winkler M.E."/>
        </authorList>
    </citation>
    <scope>NUCLEOTIDE SEQUENCE</scope>
</reference>
<dbReference type="SUPFAM" id="SSF53927">
    <property type="entry name" value="Cytidine deaminase-like"/>
    <property type="match status" value="1"/>
</dbReference>
<accession>A0A382GTE9</accession>
<sequence length="104" mass="11436">MPVIYKDDVPANTHPMNLVDVPKGFVASIEQVTRPPLYEVYMRMAEELAKRSTCVRLQVGTVLTNATLEYVVAIGYNGNARGFPNRCDSTEAGKCGCIHSEMNA</sequence>
<dbReference type="InterPro" id="IPR002125">
    <property type="entry name" value="CMP_dCMP_dom"/>
</dbReference>
<dbReference type="InterPro" id="IPR016193">
    <property type="entry name" value="Cytidine_deaminase-like"/>
</dbReference>
<dbReference type="GO" id="GO:0003824">
    <property type="term" value="F:catalytic activity"/>
    <property type="evidence" value="ECO:0007669"/>
    <property type="project" value="InterPro"/>
</dbReference>
<dbReference type="EMBL" id="UINC01057227">
    <property type="protein sequence ID" value="SVB78162.1"/>
    <property type="molecule type" value="Genomic_DNA"/>
</dbReference>
<dbReference type="AlphaFoldDB" id="A0A382GTE9"/>
<gene>
    <name evidence="2" type="ORF">METZ01_LOCUS231016</name>
</gene>
<dbReference type="Gene3D" id="3.40.140.10">
    <property type="entry name" value="Cytidine Deaminase, domain 2"/>
    <property type="match status" value="1"/>
</dbReference>
<feature type="non-terminal residue" evidence="2">
    <location>
        <position position="104"/>
    </location>
</feature>
<dbReference type="Pfam" id="PF00383">
    <property type="entry name" value="dCMP_cyt_deam_1"/>
    <property type="match status" value="1"/>
</dbReference>
<protein>
    <recommendedName>
        <fullName evidence="1">CMP/dCMP-type deaminase domain-containing protein</fullName>
    </recommendedName>
</protein>
<feature type="domain" description="CMP/dCMP-type deaminase" evidence="1">
    <location>
        <begin position="36"/>
        <end position="104"/>
    </location>
</feature>
<proteinExistence type="predicted"/>
<dbReference type="PROSITE" id="PS51747">
    <property type="entry name" value="CYT_DCMP_DEAMINASES_2"/>
    <property type="match status" value="1"/>
</dbReference>
<evidence type="ECO:0000259" key="1">
    <source>
        <dbReference type="PROSITE" id="PS51747"/>
    </source>
</evidence>
<evidence type="ECO:0000313" key="2">
    <source>
        <dbReference type="EMBL" id="SVB78162.1"/>
    </source>
</evidence>